<feature type="region of interest" description="Disordered" evidence="2">
    <location>
        <begin position="1"/>
        <end position="32"/>
    </location>
</feature>
<reference evidence="4 5" key="1">
    <citation type="journal article" date="2016" name="G3 (Bethesda)">
        <title>First Draft Assembly and Annotation of the Genome of a California Endemic Oak Quercus lobata Nee (Fagaceae).</title>
        <authorList>
            <person name="Sork V.L."/>
            <person name="Fitz-Gibbon S.T."/>
            <person name="Puiu D."/>
            <person name="Crepeau M."/>
            <person name="Gugger P.F."/>
            <person name="Sherman R."/>
            <person name="Stevens K."/>
            <person name="Langley C.H."/>
            <person name="Pellegrini M."/>
            <person name="Salzberg S.L."/>
        </authorList>
    </citation>
    <scope>NUCLEOTIDE SEQUENCE [LARGE SCALE GENOMIC DNA]</scope>
    <source>
        <strain evidence="4 5">cv. SW786</strain>
    </source>
</reference>
<keyword evidence="3" id="KW-1133">Transmembrane helix</keyword>
<dbReference type="Gramene" id="QL09p040867:mrna">
    <property type="protein sequence ID" value="QL09p040867:mrna"/>
    <property type="gene ID" value="QL09p040867"/>
</dbReference>
<dbReference type="InterPro" id="IPR033961">
    <property type="entry name" value="Exo84"/>
</dbReference>
<evidence type="ECO:0000313" key="4">
    <source>
        <dbReference type="EnsemblPlants" id="QL09p040867:mrna"/>
    </source>
</evidence>
<dbReference type="GO" id="GO:0000145">
    <property type="term" value="C:exocyst"/>
    <property type="evidence" value="ECO:0007669"/>
    <property type="project" value="InterPro"/>
</dbReference>
<evidence type="ECO:0000313" key="5">
    <source>
        <dbReference type="Proteomes" id="UP000594261"/>
    </source>
</evidence>
<protein>
    <recommendedName>
        <fullName evidence="6">Exocyst component Exo84 C-terminal domain-containing protein</fullName>
    </recommendedName>
</protein>
<keyword evidence="3" id="KW-0472">Membrane</keyword>
<name>A0A7N2MLJ0_QUELO</name>
<dbReference type="GO" id="GO:0006887">
    <property type="term" value="P:exocytosis"/>
    <property type="evidence" value="ECO:0007669"/>
    <property type="project" value="InterPro"/>
</dbReference>
<dbReference type="Proteomes" id="UP000594261">
    <property type="component" value="Chromosome 9"/>
</dbReference>
<feature type="transmembrane region" description="Helical" evidence="3">
    <location>
        <begin position="494"/>
        <end position="517"/>
    </location>
</feature>
<evidence type="ECO:0008006" key="6">
    <source>
        <dbReference type="Google" id="ProtNLM"/>
    </source>
</evidence>
<organism evidence="4 5">
    <name type="scientific">Quercus lobata</name>
    <name type="common">Valley oak</name>
    <dbReference type="NCBI Taxonomy" id="97700"/>
    <lineage>
        <taxon>Eukaryota</taxon>
        <taxon>Viridiplantae</taxon>
        <taxon>Streptophyta</taxon>
        <taxon>Embryophyta</taxon>
        <taxon>Tracheophyta</taxon>
        <taxon>Spermatophyta</taxon>
        <taxon>Magnoliopsida</taxon>
        <taxon>eudicotyledons</taxon>
        <taxon>Gunneridae</taxon>
        <taxon>Pentapetalae</taxon>
        <taxon>rosids</taxon>
        <taxon>fabids</taxon>
        <taxon>Fagales</taxon>
        <taxon>Fagaceae</taxon>
        <taxon>Quercus</taxon>
    </lineage>
</organism>
<dbReference type="PANTHER" id="PTHR21426">
    <property type="entry name" value="EXOCYST COMPLEX COMPONENT 8"/>
    <property type="match status" value="1"/>
</dbReference>
<dbReference type="EMBL" id="LRBV02000009">
    <property type="status" value="NOT_ANNOTATED_CDS"/>
    <property type="molecule type" value="Genomic_DNA"/>
</dbReference>
<dbReference type="InParanoid" id="A0A7N2MLJ0"/>
<keyword evidence="5" id="KW-1185">Reference proteome</keyword>
<feature type="compositionally biased region" description="Acidic residues" evidence="2">
    <location>
        <begin position="21"/>
        <end position="30"/>
    </location>
</feature>
<feature type="compositionally biased region" description="Polar residues" evidence="2">
    <location>
        <begin position="1"/>
        <end position="18"/>
    </location>
</feature>
<dbReference type="AlphaFoldDB" id="A0A7N2MLJ0"/>
<proteinExistence type="predicted"/>
<evidence type="ECO:0000256" key="2">
    <source>
        <dbReference type="SAM" id="MobiDB-lite"/>
    </source>
</evidence>
<sequence length="760" mass="85334">MENQTQSHTSPDFSSVSTDRGDDDDDDDSELQSITGKGIMHLCSELIELKAASNEEFQRNIISNYSAFVRVFEEVEGVENELVELKNHVLTQKKLVKELVDGIYLEFLSEDTIESIIEEPACIDSPQPSELDALINDVSETLDLLLSENKIDEALDIMDLEDENFQRLKFEGNTPSDVLINKWKIIHSGRSCAVCNVVLLFVRNSEIRVVASTDQEYLSLCGRGSTNTYRYLVSGIVNEGCSSMAVGQQPEYCLLTSSGHKFVTLLQAIIEDASPLVALQMEGSILSGLVNLFVEYTIILERAITCEKIAAEKNGSRINLAESLPQQVSILANLSTLEFFSIIIENIFGSISHINSDPVRSHLVGGQLEELDSCILFIQEASSQLRDCFCQKFIHRIMLLETGSTNTPETCIDDQHDLMPPVAFHVLFLELRKLEKLADDGVIEVDWLMELLKELIEAIYVWISNNKAIWATSEENFSAQHSDNFKRFSAYSTYLTSIALFYLLICFTFLLGCFASFEHLNSQMALPPPTRMGGHREQFVLDMYFLEEIAMRGGYFSNNTLVLVTCMRSAFASAGLNPDRDSGDDESSKSEVSVKAEKMILNTEYSPFGGFLDLREEEDGSFYGSAINSTDSFVEIEDNVSRKLANAVYDGPQIIEKTDLPATLSLDIDGKYYKARTFIEEESSHRVNVAESKTDEYEKEGINQTDSVLTNDCDNVHINAVNTLFKHKEINVREIECMNWETEGHVGMDDGNVKQQVEQF</sequence>
<dbReference type="GO" id="GO:0008104">
    <property type="term" value="P:intracellular protein localization"/>
    <property type="evidence" value="ECO:0007669"/>
    <property type="project" value="TreeGrafter"/>
</dbReference>
<evidence type="ECO:0000256" key="1">
    <source>
        <dbReference type="ARBA" id="ARBA00022448"/>
    </source>
</evidence>
<accession>A0A7N2MLJ0</accession>
<dbReference type="EnsemblPlants" id="QL09p040867:mrna">
    <property type="protein sequence ID" value="QL09p040867:mrna"/>
    <property type="gene ID" value="QL09p040867"/>
</dbReference>
<reference evidence="4" key="2">
    <citation type="submission" date="2021-01" db="UniProtKB">
        <authorList>
            <consortium name="EnsemblPlants"/>
        </authorList>
    </citation>
    <scope>IDENTIFICATION</scope>
</reference>
<evidence type="ECO:0000256" key="3">
    <source>
        <dbReference type="SAM" id="Phobius"/>
    </source>
</evidence>
<dbReference type="PANTHER" id="PTHR21426:SF13">
    <property type="entry name" value="OS08G0566700 PROTEIN"/>
    <property type="match status" value="1"/>
</dbReference>
<keyword evidence="1" id="KW-0813">Transport</keyword>
<keyword evidence="3" id="KW-0812">Transmembrane</keyword>
<dbReference type="GO" id="GO:0006893">
    <property type="term" value="P:Golgi to plasma membrane transport"/>
    <property type="evidence" value="ECO:0007669"/>
    <property type="project" value="TreeGrafter"/>
</dbReference>